<evidence type="ECO:0000256" key="1">
    <source>
        <dbReference type="ARBA" id="ARBA00022614"/>
    </source>
</evidence>
<dbReference type="AlphaFoldDB" id="A8BNZ1"/>
<feature type="domain" description="Disease resistance protein Roq1-like winged-helix" evidence="3">
    <location>
        <begin position="212"/>
        <end position="268"/>
    </location>
</feature>
<dbReference type="Pfam" id="PF23282">
    <property type="entry name" value="WHD_ROQ1"/>
    <property type="match status" value="1"/>
</dbReference>
<dbReference type="GO" id="GO:0043531">
    <property type="term" value="F:ADP binding"/>
    <property type="evidence" value="ECO:0007669"/>
    <property type="project" value="InterPro"/>
</dbReference>
<keyword evidence="1" id="KW-0433">Leucine-rich repeat</keyword>
<feature type="domain" description="NB-ARC" evidence="2">
    <location>
        <begin position="35"/>
        <end position="141"/>
    </location>
</feature>
<dbReference type="Gene3D" id="1.10.8.430">
    <property type="entry name" value="Helical domain of apoptotic protease-activating factors"/>
    <property type="match status" value="1"/>
</dbReference>
<feature type="non-terminal residue" evidence="4">
    <location>
        <position position="1"/>
    </location>
</feature>
<dbReference type="Pfam" id="PF00931">
    <property type="entry name" value="NB-ARC"/>
    <property type="match status" value="1"/>
</dbReference>
<dbReference type="InterPro" id="IPR042197">
    <property type="entry name" value="Apaf_helical"/>
</dbReference>
<dbReference type="Gene3D" id="3.40.50.300">
    <property type="entry name" value="P-loop containing nucleotide triphosphate hydrolases"/>
    <property type="match status" value="1"/>
</dbReference>
<evidence type="ECO:0000259" key="3">
    <source>
        <dbReference type="Pfam" id="PF23282"/>
    </source>
</evidence>
<dbReference type="EMBL" id="EF653119">
    <property type="protein sequence ID" value="ABV30888.1"/>
    <property type="molecule type" value="Genomic_DNA"/>
</dbReference>
<organism evidence="4">
    <name type="scientific">Platanus acerifolia</name>
    <name type="common">London plane tree</name>
    <dbReference type="NCBI Taxonomy" id="140101"/>
    <lineage>
        <taxon>Eukaryota</taxon>
        <taxon>Viridiplantae</taxon>
        <taxon>Streptophyta</taxon>
        <taxon>Embryophyta</taxon>
        <taxon>Tracheophyta</taxon>
        <taxon>Spermatophyta</taxon>
        <taxon>Magnoliopsida</taxon>
        <taxon>Proteales</taxon>
        <taxon>Platanaceae</taxon>
        <taxon>Platanus</taxon>
    </lineage>
</organism>
<evidence type="ECO:0000313" key="4">
    <source>
        <dbReference type="EMBL" id="ABV30888.1"/>
    </source>
</evidence>
<accession>A8BNZ1</accession>
<evidence type="ECO:0000259" key="2">
    <source>
        <dbReference type="Pfam" id="PF00931"/>
    </source>
</evidence>
<feature type="non-terminal residue" evidence="4">
    <location>
        <position position="269"/>
    </location>
</feature>
<sequence>IAKAVYRQIFESFNGSSFLTDVREEASKYNGLICLQNQLLNDILGKQSHNISHVDRGSKLIEKRLREKKVLLVLDDVDQHLQLNALAGELSWFGSGSRIIITTRDEQVLSGIQVDDNNIYKPKQLDMKESLQLFSMHAFGRNQPPEDYLQLSRAMVRCAGGLPLILEVLGSSLCNVGKHEVWTSALQKLKNIPLHEIQEKLKISYDELDDIKKALFLDIACFFIGMDKELAFDIWKACGYYPVEGLKELIQKSLIRIDEDNELRMHDQL</sequence>
<name>A8BNZ1_PLAAC</name>
<reference evidence="4" key="1">
    <citation type="submission" date="2007-06" db="EMBL/GenBank/DDBJ databases">
        <authorList>
            <person name="Pilotti M."/>
            <person name="Brunetti A."/>
            <person name="Lumia V."/>
            <person name="Tizzani L."/>
            <person name="Gervasi F."/>
        </authorList>
    </citation>
    <scope>NUCLEOTIDE SEQUENCE</scope>
    <source>
        <strain evidence="4">F11T.4</strain>
    </source>
</reference>
<dbReference type="PANTHER" id="PTHR11017:SF385">
    <property type="entry name" value="DISEASE RESISTANCE PROTEIN (TIR-NBS-LRR CLASS)-RELATED"/>
    <property type="match status" value="1"/>
</dbReference>
<dbReference type="PANTHER" id="PTHR11017">
    <property type="entry name" value="LEUCINE-RICH REPEAT-CONTAINING PROTEIN"/>
    <property type="match status" value="1"/>
</dbReference>
<dbReference type="InterPro" id="IPR058192">
    <property type="entry name" value="WHD_ROQ1-like"/>
</dbReference>
<dbReference type="PRINTS" id="PR00364">
    <property type="entry name" value="DISEASERSIST"/>
</dbReference>
<dbReference type="SUPFAM" id="SSF52540">
    <property type="entry name" value="P-loop containing nucleoside triphosphate hydrolases"/>
    <property type="match status" value="1"/>
</dbReference>
<dbReference type="InterPro" id="IPR044974">
    <property type="entry name" value="Disease_R_plants"/>
</dbReference>
<dbReference type="InterPro" id="IPR027417">
    <property type="entry name" value="P-loop_NTPase"/>
</dbReference>
<dbReference type="GO" id="GO:0006952">
    <property type="term" value="P:defense response"/>
    <property type="evidence" value="ECO:0007669"/>
    <property type="project" value="InterPro"/>
</dbReference>
<protein>
    <submittedName>
        <fullName evidence="4">NBS-containing resistance-like protein</fullName>
    </submittedName>
</protein>
<proteinExistence type="predicted"/>
<dbReference type="InterPro" id="IPR002182">
    <property type="entry name" value="NB-ARC"/>
</dbReference>